<dbReference type="InterPro" id="IPR029044">
    <property type="entry name" value="Nucleotide-diphossugar_trans"/>
</dbReference>
<dbReference type="Proteomes" id="UP000232883">
    <property type="component" value="Chromosome"/>
</dbReference>
<protein>
    <submittedName>
        <fullName evidence="2">Glycosyl transferase family 2</fullName>
    </submittedName>
</protein>
<sequence length="267" mass="31765">MLVEHHFEEVTLLITHYNRSSSLERLLRTFNELSCSFTDIVVSDDGSLPEHRSMLLKLKDTYNFQLITTPANRGLGHNINKGQDAVKTAYTLYVQEDFVPKTDFPIHFENSLKLMNQNKQFDIVRFYAYFKYPYLKPYSLGFSEMIYKPTVWYSNHLKFYYYSDHPHLRRSTFFTKFGRYIEGENGDITEFTMCLSFIKNGGKGLFFERFTTIFDQVNTVSEPTTASFRKKWKLNEKMYLFLRKFYLVYRLIKNTGELALFGTKKYE</sequence>
<dbReference type="Pfam" id="PF00535">
    <property type="entry name" value="Glycos_transf_2"/>
    <property type="match status" value="1"/>
</dbReference>
<dbReference type="OrthoDB" id="744361at2"/>
<evidence type="ECO:0000259" key="1">
    <source>
        <dbReference type="Pfam" id="PF00535"/>
    </source>
</evidence>
<dbReference type="RefSeq" id="WP_100987673.1">
    <property type="nucleotide sequence ID" value="NZ_CP025096.1"/>
</dbReference>
<dbReference type="AlphaFoldDB" id="A0A2K8YWI1"/>
<dbReference type="KEGG" id="spir:CWM47_09060"/>
<dbReference type="GO" id="GO:0016740">
    <property type="term" value="F:transferase activity"/>
    <property type="evidence" value="ECO:0007669"/>
    <property type="project" value="UniProtKB-KW"/>
</dbReference>
<keyword evidence="3" id="KW-1185">Reference proteome</keyword>
<dbReference type="Gene3D" id="3.90.550.10">
    <property type="entry name" value="Spore Coat Polysaccharide Biosynthesis Protein SpsA, Chain A"/>
    <property type="match status" value="1"/>
</dbReference>
<accession>A0A2K8YWI1</accession>
<organism evidence="2 3">
    <name type="scientific">Spirosoma pollinicola</name>
    <dbReference type="NCBI Taxonomy" id="2057025"/>
    <lineage>
        <taxon>Bacteria</taxon>
        <taxon>Pseudomonadati</taxon>
        <taxon>Bacteroidota</taxon>
        <taxon>Cytophagia</taxon>
        <taxon>Cytophagales</taxon>
        <taxon>Cytophagaceae</taxon>
        <taxon>Spirosoma</taxon>
    </lineage>
</organism>
<evidence type="ECO:0000313" key="3">
    <source>
        <dbReference type="Proteomes" id="UP000232883"/>
    </source>
</evidence>
<dbReference type="SUPFAM" id="SSF53448">
    <property type="entry name" value="Nucleotide-diphospho-sugar transferases"/>
    <property type="match status" value="1"/>
</dbReference>
<dbReference type="CDD" id="cd00761">
    <property type="entry name" value="Glyco_tranf_GTA_type"/>
    <property type="match status" value="1"/>
</dbReference>
<name>A0A2K8YWI1_9BACT</name>
<gene>
    <name evidence="2" type="ORF">CWM47_09060</name>
</gene>
<dbReference type="EMBL" id="CP025096">
    <property type="protein sequence ID" value="AUD01953.1"/>
    <property type="molecule type" value="Genomic_DNA"/>
</dbReference>
<feature type="domain" description="Glycosyltransferase 2-like" evidence="1">
    <location>
        <begin position="12"/>
        <end position="168"/>
    </location>
</feature>
<dbReference type="InterPro" id="IPR001173">
    <property type="entry name" value="Glyco_trans_2-like"/>
</dbReference>
<evidence type="ECO:0000313" key="2">
    <source>
        <dbReference type="EMBL" id="AUD01953.1"/>
    </source>
</evidence>
<proteinExistence type="predicted"/>
<keyword evidence="2" id="KW-0808">Transferase</keyword>
<reference evidence="2 3" key="1">
    <citation type="submission" date="2017-11" db="EMBL/GenBank/DDBJ databases">
        <title>Taxonomic description and genome sequences of Spirosoma HA7 sp. nov., isolated from pollen microhabitat of Corylus avellana.</title>
        <authorList>
            <person name="Ambika Manirajan B."/>
            <person name="Suarez C."/>
            <person name="Ratering S."/>
            <person name="Geissler-Plaum R."/>
            <person name="Cardinale M."/>
            <person name="Sylvia S."/>
        </authorList>
    </citation>
    <scope>NUCLEOTIDE SEQUENCE [LARGE SCALE GENOMIC DNA]</scope>
    <source>
        <strain evidence="2 3">HA7</strain>
    </source>
</reference>